<evidence type="ECO:0000313" key="3">
    <source>
        <dbReference type="EMBL" id="MDG3006863.1"/>
    </source>
</evidence>
<evidence type="ECO:0000313" key="4">
    <source>
        <dbReference type="Proteomes" id="UP001216907"/>
    </source>
</evidence>
<feature type="compositionally biased region" description="Basic and acidic residues" evidence="1">
    <location>
        <begin position="49"/>
        <end position="63"/>
    </location>
</feature>
<feature type="chain" id="PRO_5045289374" description="Secreted protein" evidence="2">
    <location>
        <begin position="22"/>
        <end position="74"/>
    </location>
</feature>
<dbReference type="EMBL" id="JARRAG010000002">
    <property type="protein sequence ID" value="MDG3006863.1"/>
    <property type="molecule type" value="Genomic_DNA"/>
</dbReference>
<evidence type="ECO:0000256" key="2">
    <source>
        <dbReference type="SAM" id="SignalP"/>
    </source>
</evidence>
<evidence type="ECO:0008006" key="5">
    <source>
        <dbReference type="Google" id="ProtNLM"/>
    </source>
</evidence>
<evidence type="ECO:0000256" key="1">
    <source>
        <dbReference type="SAM" id="MobiDB-lite"/>
    </source>
</evidence>
<proteinExistence type="predicted"/>
<sequence>MSRLNLLTLSALALCTIILFAGCGEEQRTVFKDANELPPINADAAAAARSEDEAVADAERSEGAKTQPASSRKR</sequence>
<keyword evidence="2" id="KW-0732">Signal</keyword>
<dbReference type="PROSITE" id="PS51257">
    <property type="entry name" value="PROKAR_LIPOPROTEIN"/>
    <property type="match status" value="1"/>
</dbReference>
<gene>
    <name evidence="3" type="ORF">PZE19_24085</name>
</gene>
<dbReference type="RefSeq" id="WP_277863154.1">
    <property type="nucleotide sequence ID" value="NZ_JARRAG010000002.1"/>
</dbReference>
<dbReference type="Proteomes" id="UP001216907">
    <property type="component" value="Unassembled WGS sequence"/>
</dbReference>
<reference evidence="3 4" key="1">
    <citation type="submission" date="2023-03" db="EMBL/GenBank/DDBJ databases">
        <title>Paludisphaera mucosa sp. nov. a novel planctomycete from northern fen.</title>
        <authorList>
            <person name="Ivanova A."/>
        </authorList>
    </citation>
    <scope>NUCLEOTIDE SEQUENCE [LARGE SCALE GENOMIC DNA]</scope>
    <source>
        <strain evidence="3 4">Pla2</strain>
    </source>
</reference>
<organism evidence="3 4">
    <name type="scientific">Paludisphaera mucosa</name>
    <dbReference type="NCBI Taxonomy" id="3030827"/>
    <lineage>
        <taxon>Bacteria</taxon>
        <taxon>Pseudomonadati</taxon>
        <taxon>Planctomycetota</taxon>
        <taxon>Planctomycetia</taxon>
        <taxon>Isosphaerales</taxon>
        <taxon>Isosphaeraceae</taxon>
        <taxon>Paludisphaera</taxon>
    </lineage>
</organism>
<feature type="region of interest" description="Disordered" evidence="1">
    <location>
        <begin position="42"/>
        <end position="74"/>
    </location>
</feature>
<keyword evidence="4" id="KW-1185">Reference proteome</keyword>
<feature type="signal peptide" evidence="2">
    <location>
        <begin position="1"/>
        <end position="21"/>
    </location>
</feature>
<comment type="caution">
    <text evidence="3">The sequence shown here is derived from an EMBL/GenBank/DDBJ whole genome shotgun (WGS) entry which is preliminary data.</text>
</comment>
<accession>A0ABT6FH04</accession>
<protein>
    <recommendedName>
        <fullName evidence="5">Secreted protein</fullName>
    </recommendedName>
</protein>
<name>A0ABT6FH04_9BACT</name>